<evidence type="ECO:0000256" key="1">
    <source>
        <dbReference type="SAM" id="MobiDB-lite"/>
    </source>
</evidence>
<reference evidence="2" key="1">
    <citation type="journal article" date="2023" name="Nat. Microbiol.">
        <title>Babesia duncani multi-omics identifies virulence factors and drug targets.</title>
        <authorList>
            <person name="Singh P."/>
            <person name="Lonardi S."/>
            <person name="Liang Q."/>
            <person name="Vydyam P."/>
            <person name="Khabirova E."/>
            <person name="Fang T."/>
            <person name="Gihaz S."/>
            <person name="Thekkiniath J."/>
            <person name="Munshi M."/>
            <person name="Abel S."/>
            <person name="Ciampossin L."/>
            <person name="Batugedara G."/>
            <person name="Gupta M."/>
            <person name="Lu X.M."/>
            <person name="Lenz T."/>
            <person name="Chakravarty S."/>
            <person name="Cornillot E."/>
            <person name="Hu Y."/>
            <person name="Ma W."/>
            <person name="Gonzalez L.M."/>
            <person name="Sanchez S."/>
            <person name="Estrada K."/>
            <person name="Sanchez-Flores A."/>
            <person name="Montero E."/>
            <person name="Harb O.S."/>
            <person name="Le Roch K.G."/>
            <person name="Mamoun C.B."/>
        </authorList>
    </citation>
    <scope>NUCLEOTIDE SEQUENCE</scope>
    <source>
        <strain evidence="2">WA1</strain>
    </source>
</reference>
<protein>
    <submittedName>
        <fullName evidence="2">Uncharacterized protein</fullName>
    </submittedName>
</protein>
<dbReference type="Proteomes" id="UP001214638">
    <property type="component" value="Unassembled WGS sequence"/>
</dbReference>
<feature type="region of interest" description="Disordered" evidence="1">
    <location>
        <begin position="220"/>
        <end position="242"/>
    </location>
</feature>
<keyword evidence="3" id="KW-1185">Reference proteome</keyword>
<proteinExistence type="predicted"/>
<gene>
    <name evidence="2" type="ORF">BdWA1_000437</name>
</gene>
<organism evidence="2 3">
    <name type="scientific">Babesia duncani</name>
    <dbReference type="NCBI Taxonomy" id="323732"/>
    <lineage>
        <taxon>Eukaryota</taxon>
        <taxon>Sar</taxon>
        <taxon>Alveolata</taxon>
        <taxon>Apicomplexa</taxon>
        <taxon>Aconoidasida</taxon>
        <taxon>Piroplasmida</taxon>
        <taxon>Babesiidae</taxon>
        <taxon>Babesia</taxon>
    </lineage>
</organism>
<sequence length="479" mass="55474">MCLLIVADLLAFANIKLKLHNRLIITTTSVGLFVCQCIQLDSALYRFNYNALVCRDACRGSSQRGGFIASNQVFINDNDPGINRKFTLHASIRSQRNRFNKSVELFRRVKKRRLENKNRLLDIRIANFRNDKCNLQLLTLPVSPALNLSNIVPFKTIPEMRSQVPFNPTPILRTIGFRFKPRENTKYERFKEPYPMDKVMEILDARGHGYYSRMSTKFKITGPDDQEPTPMAGQRVSPGGGVGRGYGFGGSRKLEPKRKPLAIEEFKHLKEPTRVNTLEEYRESKQCALEKLKEMGTTEWRVMDEAFPKGSSAKIPTIDEACNEGDIFRNPRYLGEYRYKYWYHPIYGSASLPGEVKDAIEQYNREKPQKAILYADFYNDIIYCHSNGTIVHMLENQQPYSREKDTFTLEGEDEREPRFVILARVGFIKEHSIKIGQEFPHVSSAMRRQYFDNLFARPKTVRHPVYLPQGDVTSYHANR</sequence>
<dbReference type="GeneID" id="94334735"/>
<dbReference type="AlphaFoldDB" id="A0AAD9PMB9"/>
<comment type="caution">
    <text evidence="2">The sequence shown here is derived from an EMBL/GenBank/DDBJ whole genome shotgun (WGS) entry which is preliminary data.</text>
</comment>
<dbReference type="EMBL" id="JALLKP010000001">
    <property type="protein sequence ID" value="KAK2197437.1"/>
    <property type="molecule type" value="Genomic_DNA"/>
</dbReference>
<evidence type="ECO:0000313" key="2">
    <source>
        <dbReference type="EMBL" id="KAK2197437.1"/>
    </source>
</evidence>
<evidence type="ECO:0000313" key="3">
    <source>
        <dbReference type="Proteomes" id="UP001214638"/>
    </source>
</evidence>
<accession>A0AAD9PMB9</accession>
<dbReference type="RefSeq" id="XP_067804279.1">
    <property type="nucleotide sequence ID" value="XM_067945488.1"/>
</dbReference>
<name>A0AAD9PMB9_9APIC</name>
<dbReference type="KEGG" id="bdw:94334735"/>